<evidence type="ECO:0000256" key="6">
    <source>
        <dbReference type="ARBA" id="ARBA00023180"/>
    </source>
</evidence>
<dbReference type="SUPFAM" id="SSF53474">
    <property type="entry name" value="alpha/beta-Hydrolases"/>
    <property type="match status" value="1"/>
</dbReference>
<dbReference type="InterPro" id="IPR025483">
    <property type="entry name" value="Lipase_euk"/>
</dbReference>
<feature type="active site" description="Charge relay system" evidence="8">
    <location>
        <position position="324"/>
    </location>
</feature>
<evidence type="ECO:0000256" key="3">
    <source>
        <dbReference type="ARBA" id="ARBA00022801"/>
    </source>
</evidence>
<dbReference type="Pfam" id="PF04083">
    <property type="entry name" value="Abhydro_lipase"/>
    <property type="match status" value="1"/>
</dbReference>
<evidence type="ECO:0000313" key="12">
    <source>
        <dbReference type="EnsemblMetazoa" id="SMAR015274-PA"/>
    </source>
</evidence>
<keyword evidence="2 10" id="KW-0732">Signal</keyword>
<feature type="chain" id="PRO_5004580457" description="Lipase" evidence="10">
    <location>
        <begin position="27"/>
        <end position="397"/>
    </location>
</feature>
<dbReference type="OMA" id="ISAICTY"/>
<feature type="domain" description="Partial AB-hydrolase lipase" evidence="11">
    <location>
        <begin position="42"/>
        <end position="102"/>
    </location>
</feature>
<dbReference type="EMBL" id="JH431944">
    <property type="status" value="NOT_ANNOTATED_CDS"/>
    <property type="molecule type" value="Genomic_DNA"/>
</dbReference>
<feature type="transmembrane region" description="Helical" evidence="9">
    <location>
        <begin position="246"/>
        <end position="271"/>
    </location>
</feature>
<evidence type="ECO:0000256" key="8">
    <source>
        <dbReference type="PIRSR" id="PIRSR000862-1"/>
    </source>
</evidence>
<proteinExistence type="inferred from homology"/>
<dbReference type="InterPro" id="IPR006693">
    <property type="entry name" value="AB_hydrolase_lipase"/>
</dbReference>
<evidence type="ECO:0000256" key="9">
    <source>
        <dbReference type="SAM" id="Phobius"/>
    </source>
</evidence>
<feature type="signal peptide" evidence="10">
    <location>
        <begin position="1"/>
        <end position="26"/>
    </location>
</feature>
<keyword evidence="9" id="KW-0812">Transmembrane</keyword>
<comment type="similarity">
    <text evidence="1 7">Belongs to the AB hydrolase superfamily. Lipase family.</text>
</comment>
<dbReference type="PANTHER" id="PTHR11005">
    <property type="entry name" value="LYSOSOMAL ACID LIPASE-RELATED"/>
    <property type="match status" value="1"/>
</dbReference>
<dbReference type="FunFam" id="3.40.50.1820:FF:000057">
    <property type="entry name" value="Lipase"/>
    <property type="match status" value="1"/>
</dbReference>
<protein>
    <recommendedName>
        <fullName evidence="7">Lipase</fullName>
    </recommendedName>
</protein>
<keyword evidence="5" id="KW-0443">Lipid metabolism</keyword>
<evidence type="ECO:0000256" key="10">
    <source>
        <dbReference type="SAM" id="SignalP"/>
    </source>
</evidence>
<evidence type="ECO:0000256" key="4">
    <source>
        <dbReference type="ARBA" id="ARBA00022963"/>
    </source>
</evidence>
<feature type="transmembrane region" description="Helical" evidence="9">
    <location>
        <begin position="214"/>
        <end position="234"/>
    </location>
</feature>
<evidence type="ECO:0000256" key="7">
    <source>
        <dbReference type="PIRNR" id="PIRNR000862"/>
    </source>
</evidence>
<evidence type="ECO:0000256" key="1">
    <source>
        <dbReference type="ARBA" id="ARBA00010701"/>
    </source>
</evidence>
<keyword evidence="9" id="KW-0472">Membrane</keyword>
<organism evidence="12 13">
    <name type="scientific">Strigamia maritima</name>
    <name type="common">European centipede</name>
    <name type="synonym">Geophilus maritimus</name>
    <dbReference type="NCBI Taxonomy" id="126957"/>
    <lineage>
        <taxon>Eukaryota</taxon>
        <taxon>Metazoa</taxon>
        <taxon>Ecdysozoa</taxon>
        <taxon>Arthropoda</taxon>
        <taxon>Myriapoda</taxon>
        <taxon>Chilopoda</taxon>
        <taxon>Pleurostigmophora</taxon>
        <taxon>Geophilomorpha</taxon>
        <taxon>Linotaeniidae</taxon>
        <taxon>Strigamia</taxon>
    </lineage>
</organism>
<evidence type="ECO:0000259" key="11">
    <source>
        <dbReference type="Pfam" id="PF04083"/>
    </source>
</evidence>
<dbReference type="Proteomes" id="UP000014500">
    <property type="component" value="Unassembled WGS sequence"/>
</dbReference>
<keyword evidence="6" id="KW-0325">Glycoprotein</keyword>
<dbReference type="HOGENOM" id="CLU_010974_0_0_1"/>
<dbReference type="PhylomeDB" id="T1JN45"/>
<reference evidence="12" key="2">
    <citation type="submission" date="2015-02" db="UniProtKB">
        <authorList>
            <consortium name="EnsemblMetazoa"/>
        </authorList>
    </citation>
    <scope>IDENTIFICATION</scope>
</reference>
<dbReference type="EnsemblMetazoa" id="SMAR015274-RA">
    <property type="protein sequence ID" value="SMAR015274-PA"/>
    <property type="gene ID" value="SMAR015274"/>
</dbReference>
<evidence type="ECO:0000256" key="5">
    <source>
        <dbReference type="ARBA" id="ARBA00023098"/>
    </source>
</evidence>
<dbReference type="GO" id="GO:0016788">
    <property type="term" value="F:hydrolase activity, acting on ester bonds"/>
    <property type="evidence" value="ECO:0007669"/>
    <property type="project" value="InterPro"/>
</dbReference>
<reference evidence="13" key="1">
    <citation type="submission" date="2011-05" db="EMBL/GenBank/DDBJ databases">
        <authorList>
            <person name="Richards S.R."/>
            <person name="Qu J."/>
            <person name="Jiang H."/>
            <person name="Jhangiani S.N."/>
            <person name="Agravi P."/>
            <person name="Goodspeed R."/>
            <person name="Gross S."/>
            <person name="Mandapat C."/>
            <person name="Jackson L."/>
            <person name="Mathew T."/>
            <person name="Pu L."/>
            <person name="Thornton R."/>
            <person name="Saada N."/>
            <person name="Wilczek-Boney K.B."/>
            <person name="Lee S."/>
            <person name="Kovar C."/>
            <person name="Wu Y."/>
            <person name="Scherer S.E."/>
            <person name="Worley K.C."/>
            <person name="Muzny D.M."/>
            <person name="Gibbs R."/>
        </authorList>
    </citation>
    <scope>NUCLEOTIDE SEQUENCE</scope>
    <source>
        <strain evidence="13">Brora</strain>
    </source>
</reference>
<feature type="active site" description="Nucleophile" evidence="8">
    <location>
        <position position="176"/>
    </location>
</feature>
<evidence type="ECO:0000256" key="2">
    <source>
        <dbReference type="ARBA" id="ARBA00022729"/>
    </source>
</evidence>
<dbReference type="eggNOG" id="KOG2624">
    <property type="taxonomic scope" value="Eukaryota"/>
</dbReference>
<dbReference type="PIRSF" id="PIRSF000862">
    <property type="entry name" value="Steryl_ester_lip"/>
    <property type="match status" value="1"/>
</dbReference>
<keyword evidence="13" id="KW-1185">Reference proteome</keyword>
<evidence type="ECO:0000313" key="13">
    <source>
        <dbReference type="Proteomes" id="UP000014500"/>
    </source>
</evidence>
<dbReference type="InterPro" id="IPR029058">
    <property type="entry name" value="AB_hydrolase_fold"/>
</dbReference>
<accession>T1JN45</accession>
<feature type="transmembrane region" description="Helical" evidence="9">
    <location>
        <begin position="170"/>
        <end position="188"/>
    </location>
</feature>
<sequence>MVLILKNSVFTAIVLMLLSRSNPILSELNDADIINEAKMDTMEFITQQGYPAEKHIINTDDGYKLILHRIPGRKTVGLSTSNQIPVLMMHGIFQNSNSWVDNLRDSLGFVLANEHYDVWLGNIRANEGSQHLIYKRDEAEFWDYTWDEVAKYDVTAIIEYIRKVTNRKKILYIGYSLGSLLGFALFSSKPEFNNKVAGFVALAPPMSIRYRTDFLFTAIINTAVKLKVPLLNLLHFFRCNPKSFKVLISAICTYPRIVHFVFAISAGYGAYPHSYNTSRLPLYLHHITESTSLKSLLHLQQTTPPEYNLSKIDIPVALFSAANDALISPLDVAHTKRNLKTVIVDEIIPQAMFTHLNFIWSESTHFTLYDKVKTTLRYMWETNGLVEGCRYDGSDVT</sequence>
<keyword evidence="9" id="KW-1133">Transmembrane helix</keyword>
<keyword evidence="3 7" id="KW-0378">Hydrolase</keyword>
<feature type="active site" description="Charge relay system" evidence="8">
    <location>
        <position position="355"/>
    </location>
</feature>
<dbReference type="STRING" id="126957.T1JN45"/>
<dbReference type="GO" id="GO:0016042">
    <property type="term" value="P:lipid catabolic process"/>
    <property type="evidence" value="ECO:0007669"/>
    <property type="project" value="UniProtKB-KW"/>
</dbReference>
<name>T1JN45_STRMM</name>
<dbReference type="Gene3D" id="3.40.50.1820">
    <property type="entry name" value="alpha/beta hydrolase"/>
    <property type="match status" value="1"/>
</dbReference>
<keyword evidence="4 7" id="KW-0442">Lipid degradation</keyword>
<dbReference type="AlphaFoldDB" id="T1JN45"/>